<evidence type="ECO:0000313" key="1">
    <source>
        <dbReference type="EMBL" id="GBF82423.1"/>
    </source>
</evidence>
<keyword evidence="1" id="KW-0418">Kinase</keyword>
<gene>
    <name evidence="1" type="ORF">AsFPU1_3852</name>
</gene>
<dbReference type="RefSeq" id="WP_124973143.1">
    <property type="nucleotide sequence ID" value="NZ_BDQK01000016.1"/>
</dbReference>
<reference evidence="2" key="1">
    <citation type="submission" date="2017-05" db="EMBL/GenBank/DDBJ databases">
        <title>Physiological properties and genetic analysis related to exopolysaccharide production of fresh-water unicellular cyanobacterium Aphanothece sacrum, Suizenji Nori, that has been cultured as a food source in Japan.</title>
        <authorList>
            <person name="Kanesaki Y."/>
            <person name="Yoshikawa S."/>
            <person name="Ohki K."/>
        </authorList>
    </citation>
    <scope>NUCLEOTIDE SEQUENCE [LARGE SCALE GENOMIC DNA]</scope>
    <source>
        <strain evidence="2">FPU1</strain>
    </source>
</reference>
<keyword evidence="1" id="KW-0808">Transferase</keyword>
<organism evidence="1 2">
    <name type="scientific">Aphanothece sacrum FPU1</name>
    <dbReference type="NCBI Taxonomy" id="1920663"/>
    <lineage>
        <taxon>Bacteria</taxon>
        <taxon>Bacillati</taxon>
        <taxon>Cyanobacteriota</taxon>
        <taxon>Cyanophyceae</taxon>
        <taxon>Oscillatoriophycideae</taxon>
        <taxon>Chroococcales</taxon>
        <taxon>Aphanothecaceae</taxon>
        <taxon>Aphanothece</taxon>
    </lineage>
</organism>
<dbReference type="EMBL" id="BDQK01000016">
    <property type="protein sequence ID" value="GBF82423.1"/>
    <property type="molecule type" value="Genomic_DNA"/>
</dbReference>
<proteinExistence type="predicted"/>
<dbReference type="GO" id="GO:0016301">
    <property type="term" value="F:kinase activity"/>
    <property type="evidence" value="ECO:0007669"/>
    <property type="project" value="UniProtKB-KW"/>
</dbReference>
<sequence>MNKKSAPINQKKSSMAEQIRTIADQLKQETKIQIKATSRILGAAAQIAENHDQLIDEVVDMVNEDLDKDTSSPETILYTVNNLKQQYKTLREAKLYFDIKANSWESLANKLNHQPIIESTQNNVREPSISDLYARLIMIENDLKNMSIENNQIISLLKQILLNQDENQER</sequence>
<dbReference type="Proteomes" id="UP000287247">
    <property type="component" value="Unassembled WGS sequence"/>
</dbReference>
<comment type="caution">
    <text evidence="1">The sequence shown here is derived from an EMBL/GenBank/DDBJ whole genome shotgun (WGS) entry which is preliminary data.</text>
</comment>
<keyword evidence="2" id="KW-1185">Reference proteome</keyword>
<dbReference type="OrthoDB" id="532567at2"/>
<dbReference type="AlphaFoldDB" id="A0A401IMF3"/>
<name>A0A401IMF3_APHSA</name>
<protein>
    <submittedName>
        <fullName evidence="1">Two-component sensor histidine kinase</fullName>
    </submittedName>
</protein>
<evidence type="ECO:0000313" key="2">
    <source>
        <dbReference type="Proteomes" id="UP000287247"/>
    </source>
</evidence>
<accession>A0A401IMF3</accession>